<dbReference type="InterPro" id="IPR039425">
    <property type="entry name" value="RNA_pol_sigma-70-like"/>
</dbReference>
<gene>
    <name evidence="9" type="ORF">GA0070624_4171</name>
</gene>
<dbReference type="OrthoDB" id="160825at2"/>
<organism evidence="9 10">
    <name type="scientific">Micromonospora rhizosphaerae</name>
    <dbReference type="NCBI Taxonomy" id="568872"/>
    <lineage>
        <taxon>Bacteria</taxon>
        <taxon>Bacillati</taxon>
        <taxon>Actinomycetota</taxon>
        <taxon>Actinomycetes</taxon>
        <taxon>Micromonosporales</taxon>
        <taxon>Micromonosporaceae</taxon>
        <taxon>Micromonospora</taxon>
    </lineage>
</organism>
<evidence type="ECO:0000256" key="1">
    <source>
        <dbReference type="ARBA" id="ARBA00010641"/>
    </source>
</evidence>
<dbReference type="Gene3D" id="1.10.1740.10">
    <property type="match status" value="1"/>
</dbReference>
<dbReference type="GO" id="GO:0016987">
    <property type="term" value="F:sigma factor activity"/>
    <property type="evidence" value="ECO:0007669"/>
    <property type="project" value="UniProtKB-KW"/>
</dbReference>
<dbReference type="InterPro" id="IPR013249">
    <property type="entry name" value="RNA_pol_sigma70_r4_t2"/>
</dbReference>
<evidence type="ECO:0000256" key="5">
    <source>
        <dbReference type="ARBA" id="ARBA00023163"/>
    </source>
</evidence>
<evidence type="ECO:0000313" key="9">
    <source>
        <dbReference type="EMBL" id="SCL30934.1"/>
    </source>
</evidence>
<dbReference type="NCBIfam" id="NF007230">
    <property type="entry name" value="PRK09648.1"/>
    <property type="match status" value="1"/>
</dbReference>
<dbReference type="InterPro" id="IPR013325">
    <property type="entry name" value="RNA_pol_sigma_r2"/>
</dbReference>
<protein>
    <submittedName>
        <fullName evidence="9">RNA polymerase sigma-70 factor, ECF subfamily</fullName>
    </submittedName>
</protein>
<evidence type="ECO:0000256" key="4">
    <source>
        <dbReference type="ARBA" id="ARBA00023125"/>
    </source>
</evidence>
<dbReference type="EMBL" id="FMHV01000002">
    <property type="protein sequence ID" value="SCL30934.1"/>
    <property type="molecule type" value="Genomic_DNA"/>
</dbReference>
<dbReference type="PANTHER" id="PTHR43133">
    <property type="entry name" value="RNA POLYMERASE ECF-TYPE SIGMA FACTO"/>
    <property type="match status" value="1"/>
</dbReference>
<feature type="domain" description="RNA polymerase sigma-70 region 2" evidence="7">
    <location>
        <begin position="27"/>
        <end position="93"/>
    </location>
</feature>
<proteinExistence type="inferred from homology"/>
<dbReference type="PANTHER" id="PTHR43133:SF58">
    <property type="entry name" value="ECF RNA POLYMERASE SIGMA FACTOR SIGD"/>
    <property type="match status" value="1"/>
</dbReference>
<keyword evidence="3" id="KW-0731">Sigma factor</keyword>
<dbReference type="Proteomes" id="UP000199413">
    <property type="component" value="Unassembled WGS sequence"/>
</dbReference>
<name>A0A1C6SN50_9ACTN</name>
<evidence type="ECO:0000313" key="10">
    <source>
        <dbReference type="Proteomes" id="UP000199413"/>
    </source>
</evidence>
<evidence type="ECO:0000256" key="6">
    <source>
        <dbReference type="SAM" id="MobiDB-lite"/>
    </source>
</evidence>
<feature type="domain" description="RNA polymerase sigma factor 70 region 4 type 2" evidence="8">
    <location>
        <begin position="128"/>
        <end position="179"/>
    </location>
</feature>
<dbReference type="Pfam" id="PF04542">
    <property type="entry name" value="Sigma70_r2"/>
    <property type="match status" value="1"/>
</dbReference>
<evidence type="ECO:0000259" key="7">
    <source>
        <dbReference type="Pfam" id="PF04542"/>
    </source>
</evidence>
<dbReference type="NCBIfam" id="TIGR02937">
    <property type="entry name" value="sigma70-ECF"/>
    <property type="match status" value="1"/>
</dbReference>
<reference evidence="10" key="1">
    <citation type="submission" date="2016-06" db="EMBL/GenBank/DDBJ databases">
        <authorList>
            <person name="Varghese N."/>
            <person name="Submissions Spin"/>
        </authorList>
    </citation>
    <scope>NUCLEOTIDE SEQUENCE [LARGE SCALE GENOMIC DNA]</scope>
    <source>
        <strain evidence="10">DSM 45431</strain>
    </source>
</reference>
<keyword evidence="4" id="KW-0238">DNA-binding</keyword>
<dbReference type="InterPro" id="IPR014284">
    <property type="entry name" value="RNA_pol_sigma-70_dom"/>
</dbReference>
<dbReference type="InterPro" id="IPR036388">
    <property type="entry name" value="WH-like_DNA-bd_sf"/>
</dbReference>
<dbReference type="SUPFAM" id="SSF88659">
    <property type="entry name" value="Sigma3 and sigma4 domains of RNA polymerase sigma factors"/>
    <property type="match status" value="1"/>
</dbReference>
<dbReference type="SUPFAM" id="SSF88946">
    <property type="entry name" value="Sigma2 domain of RNA polymerase sigma factors"/>
    <property type="match status" value="1"/>
</dbReference>
<dbReference type="InterPro" id="IPR013324">
    <property type="entry name" value="RNA_pol_sigma_r3/r4-like"/>
</dbReference>
<dbReference type="CDD" id="cd06171">
    <property type="entry name" value="Sigma70_r4"/>
    <property type="match status" value="1"/>
</dbReference>
<evidence type="ECO:0000259" key="8">
    <source>
        <dbReference type="Pfam" id="PF08281"/>
    </source>
</evidence>
<dbReference type="AlphaFoldDB" id="A0A1C6SN50"/>
<dbReference type="RefSeq" id="WP_091343514.1">
    <property type="nucleotide sequence ID" value="NZ_FMHV01000002.1"/>
</dbReference>
<dbReference type="Pfam" id="PF08281">
    <property type="entry name" value="Sigma70_r4_2"/>
    <property type="match status" value="1"/>
</dbReference>
<dbReference type="InterPro" id="IPR007627">
    <property type="entry name" value="RNA_pol_sigma70_r2"/>
</dbReference>
<keyword evidence="2" id="KW-0805">Transcription regulation</keyword>
<sequence length="192" mass="20226">MTTVIQPELVRRAAAGDQAATATLLTDVRPGLVRYCRGRLGRIGGAYTTADDVAQEVCVAVLRALPRYREQGSPFTAFVYGIAAHKVADAQRAAIRDSAVTPTDTPLEQPDGAPGPEQQAVASDLARRLSGLLNRLPDVQREIILLRVAVGLSADEVGTIVGMTAAAVRMAQSRALARLRTLAGDALDEVAA</sequence>
<dbReference type="GO" id="GO:0003677">
    <property type="term" value="F:DNA binding"/>
    <property type="evidence" value="ECO:0007669"/>
    <property type="project" value="UniProtKB-KW"/>
</dbReference>
<keyword evidence="5" id="KW-0804">Transcription</keyword>
<dbReference type="GO" id="GO:0006352">
    <property type="term" value="P:DNA-templated transcription initiation"/>
    <property type="evidence" value="ECO:0007669"/>
    <property type="project" value="InterPro"/>
</dbReference>
<accession>A0A1C6SN50</accession>
<comment type="similarity">
    <text evidence="1">Belongs to the sigma-70 factor family. ECF subfamily.</text>
</comment>
<feature type="region of interest" description="Disordered" evidence="6">
    <location>
        <begin position="99"/>
        <end position="118"/>
    </location>
</feature>
<evidence type="ECO:0000256" key="2">
    <source>
        <dbReference type="ARBA" id="ARBA00023015"/>
    </source>
</evidence>
<evidence type="ECO:0000256" key="3">
    <source>
        <dbReference type="ARBA" id="ARBA00023082"/>
    </source>
</evidence>
<dbReference type="STRING" id="568872.GA0070624_4171"/>
<keyword evidence="10" id="KW-1185">Reference proteome</keyword>
<dbReference type="Gene3D" id="1.10.10.10">
    <property type="entry name" value="Winged helix-like DNA-binding domain superfamily/Winged helix DNA-binding domain"/>
    <property type="match status" value="1"/>
</dbReference>